<protein>
    <recommendedName>
        <fullName evidence="2">NADH-ubiquinone oxidoreductase 21kDa subunit N-terminal domain-containing protein</fullName>
    </recommendedName>
</protein>
<dbReference type="AlphaFoldDB" id="A0A8J5XUD7"/>
<dbReference type="InterPro" id="IPR019721">
    <property type="entry name" value="NADH-UbQ_OxRdtase_su21_N"/>
</dbReference>
<accession>A0A8J5XUD7</accession>
<dbReference type="OMA" id="ANPKECA"/>
<comment type="caution">
    <text evidence="3">The sequence shown here is derived from an EMBL/GenBank/DDBJ whole genome shotgun (WGS) entry which is preliminary data.</text>
</comment>
<organism evidence="3 4">
    <name type="scientific">Diacronema lutheri</name>
    <name type="common">Unicellular marine alga</name>
    <name type="synonym">Monochrysis lutheri</name>
    <dbReference type="NCBI Taxonomy" id="2081491"/>
    <lineage>
        <taxon>Eukaryota</taxon>
        <taxon>Haptista</taxon>
        <taxon>Haptophyta</taxon>
        <taxon>Pavlovophyceae</taxon>
        <taxon>Pavlovales</taxon>
        <taxon>Pavlovaceae</taxon>
        <taxon>Diacronema</taxon>
    </lineage>
</organism>
<dbReference type="OrthoDB" id="196140at2759"/>
<keyword evidence="1" id="KW-1133">Transmembrane helix</keyword>
<gene>
    <name evidence="3" type="ORF">KFE25_007674</name>
</gene>
<dbReference type="InterPro" id="IPR053229">
    <property type="entry name" value="NADH-Q_oxidrdct_subunit"/>
</dbReference>
<dbReference type="Proteomes" id="UP000751190">
    <property type="component" value="Unassembled WGS sequence"/>
</dbReference>
<evidence type="ECO:0000259" key="2">
    <source>
        <dbReference type="Pfam" id="PF10785"/>
    </source>
</evidence>
<dbReference type="Pfam" id="PF10785">
    <property type="entry name" value="NADH-u_ox-rdase"/>
    <property type="match status" value="1"/>
</dbReference>
<sequence>MPSVYPPAYPVINRSPSVAAVVGNFTFSDVGLIVAPTLFAAAFGFWSGKPIRRPQMMFCAHLGFLAGALAAYNCSSARLMGYRANPKECARYDLEFPTKEQIPPHLWNVVDDKWYRKA</sequence>
<keyword evidence="4" id="KW-1185">Reference proteome</keyword>
<dbReference type="EMBL" id="JAGTXO010000003">
    <property type="protein sequence ID" value="KAG8469156.1"/>
    <property type="molecule type" value="Genomic_DNA"/>
</dbReference>
<keyword evidence="1" id="KW-0472">Membrane</keyword>
<evidence type="ECO:0000313" key="3">
    <source>
        <dbReference type="EMBL" id="KAG8469156.1"/>
    </source>
</evidence>
<name>A0A8J5XUD7_DIALT</name>
<evidence type="ECO:0000256" key="1">
    <source>
        <dbReference type="SAM" id="Phobius"/>
    </source>
</evidence>
<feature type="transmembrane region" description="Helical" evidence="1">
    <location>
        <begin position="20"/>
        <end position="46"/>
    </location>
</feature>
<proteinExistence type="predicted"/>
<dbReference type="PANTHER" id="PTHR34062">
    <property type="entry name" value="OXIDOREDUCTASE 21 KDA SUBUNIT, PUTATIVE (AFU_ORTHOLOGUE AFUA_4G04750)-RELATED"/>
    <property type="match status" value="1"/>
</dbReference>
<reference evidence="3" key="1">
    <citation type="submission" date="2021-05" db="EMBL/GenBank/DDBJ databases">
        <title>The genome of the haptophyte Pavlova lutheri (Diacronema luteri, Pavlovales) - a model for lipid biosynthesis in eukaryotic algae.</title>
        <authorList>
            <person name="Hulatt C.J."/>
            <person name="Posewitz M.C."/>
        </authorList>
    </citation>
    <scope>NUCLEOTIDE SEQUENCE</scope>
    <source>
        <strain evidence="3">NIVA-4/92</strain>
    </source>
</reference>
<evidence type="ECO:0000313" key="4">
    <source>
        <dbReference type="Proteomes" id="UP000751190"/>
    </source>
</evidence>
<dbReference type="PANTHER" id="PTHR34062:SF1">
    <property type="entry name" value="NADH-UBIQUINONE OXIDOREDUCTASE 21KDA SUBUNIT N-TERMINAL DOMAIN-CONTAINING PROTEIN"/>
    <property type="match status" value="1"/>
</dbReference>
<keyword evidence="1" id="KW-0812">Transmembrane</keyword>
<feature type="domain" description="NADH-ubiquinone oxidoreductase 21kDa subunit N-terminal" evidence="2">
    <location>
        <begin position="7"/>
        <end position="83"/>
    </location>
</feature>